<comment type="caution">
    <text evidence="6">The sequence shown here is derived from an EMBL/GenBank/DDBJ whole genome shotgun (WGS) entry which is preliminary data.</text>
</comment>
<keyword evidence="3" id="KW-0862">Zinc</keyword>
<evidence type="ECO:0000313" key="6">
    <source>
        <dbReference type="EMBL" id="GJS56322.1"/>
    </source>
</evidence>
<dbReference type="Proteomes" id="UP001151760">
    <property type="component" value="Unassembled WGS sequence"/>
</dbReference>
<evidence type="ECO:0000313" key="7">
    <source>
        <dbReference type="Proteomes" id="UP001151760"/>
    </source>
</evidence>
<dbReference type="Pfam" id="PF13445">
    <property type="entry name" value="zf-RING_UBOX"/>
    <property type="match status" value="1"/>
</dbReference>
<dbReference type="InterPro" id="IPR017907">
    <property type="entry name" value="Znf_RING_CS"/>
</dbReference>
<keyword evidence="6" id="KW-0132">Cell division</keyword>
<dbReference type="InterPro" id="IPR013083">
    <property type="entry name" value="Znf_RING/FYVE/PHD"/>
</dbReference>
<keyword evidence="7" id="KW-1185">Reference proteome</keyword>
<organism evidence="6 7">
    <name type="scientific">Tanacetum coccineum</name>
    <dbReference type="NCBI Taxonomy" id="301880"/>
    <lineage>
        <taxon>Eukaryota</taxon>
        <taxon>Viridiplantae</taxon>
        <taxon>Streptophyta</taxon>
        <taxon>Embryophyta</taxon>
        <taxon>Tracheophyta</taxon>
        <taxon>Spermatophyta</taxon>
        <taxon>Magnoliopsida</taxon>
        <taxon>eudicotyledons</taxon>
        <taxon>Gunneridae</taxon>
        <taxon>Pentapetalae</taxon>
        <taxon>asterids</taxon>
        <taxon>campanulids</taxon>
        <taxon>Asterales</taxon>
        <taxon>Asteraceae</taxon>
        <taxon>Asteroideae</taxon>
        <taxon>Anthemideae</taxon>
        <taxon>Anthemidinae</taxon>
        <taxon>Tanacetum</taxon>
    </lineage>
</organism>
<proteinExistence type="predicted"/>
<reference evidence="6" key="1">
    <citation type="journal article" date="2022" name="Int. J. Mol. Sci.">
        <title>Draft Genome of Tanacetum Coccineum: Genomic Comparison of Closely Related Tanacetum-Family Plants.</title>
        <authorList>
            <person name="Yamashiro T."/>
            <person name="Shiraishi A."/>
            <person name="Nakayama K."/>
            <person name="Satake H."/>
        </authorList>
    </citation>
    <scope>NUCLEOTIDE SEQUENCE</scope>
</reference>
<reference evidence="6" key="2">
    <citation type="submission" date="2022-01" db="EMBL/GenBank/DDBJ databases">
        <authorList>
            <person name="Yamashiro T."/>
            <person name="Shiraishi A."/>
            <person name="Satake H."/>
            <person name="Nakayama K."/>
        </authorList>
    </citation>
    <scope>NUCLEOTIDE SEQUENCE</scope>
</reference>
<evidence type="ECO:0000256" key="4">
    <source>
        <dbReference type="PROSITE-ProRule" id="PRU00175"/>
    </source>
</evidence>
<keyword evidence="2 4" id="KW-0863">Zinc-finger</keyword>
<dbReference type="EMBL" id="BQNB010008928">
    <property type="protein sequence ID" value="GJS56322.1"/>
    <property type="molecule type" value="Genomic_DNA"/>
</dbReference>
<keyword evidence="6" id="KW-0131">Cell cycle</keyword>
<evidence type="ECO:0000256" key="2">
    <source>
        <dbReference type="ARBA" id="ARBA00022771"/>
    </source>
</evidence>
<sequence>MCVLDITYHEAAAGRDMCAICQEKMQAPILLCCSHIFCEDCVSECSLKWPYLLGQNHNLFKDALKKSVMEILTKKGAKTELKLGFRKPVVIMVVGVNGGRKTTSFDCYLDALKKSVLDIMTKKGAKTELKLRFRKLTVIMVVGVNGGGKTTFLGMCGDDGFAYFLLTGVT</sequence>
<dbReference type="Gene3D" id="3.30.40.10">
    <property type="entry name" value="Zinc/RING finger domain, C3HC4 (zinc finger)"/>
    <property type="match status" value="1"/>
</dbReference>
<dbReference type="SUPFAM" id="SSF57850">
    <property type="entry name" value="RING/U-box"/>
    <property type="match status" value="1"/>
</dbReference>
<dbReference type="PROSITE" id="PS50089">
    <property type="entry name" value="ZF_RING_2"/>
    <property type="match status" value="1"/>
</dbReference>
<evidence type="ECO:0000259" key="5">
    <source>
        <dbReference type="PROSITE" id="PS50089"/>
    </source>
</evidence>
<dbReference type="PROSITE" id="PS00518">
    <property type="entry name" value="ZF_RING_1"/>
    <property type="match status" value="1"/>
</dbReference>
<protein>
    <submittedName>
        <fullName evidence="6">Cell division protein FtsY homolog, chloroplastic</fullName>
    </submittedName>
</protein>
<dbReference type="GO" id="GO:0051301">
    <property type="term" value="P:cell division"/>
    <property type="evidence" value="ECO:0007669"/>
    <property type="project" value="UniProtKB-KW"/>
</dbReference>
<accession>A0ABQ4WTX8</accession>
<dbReference type="PANTHER" id="PTHR43134:SF7">
    <property type="entry name" value="CELL DIVISION PROTEIN FTSY HOMOLOG, CHLOROPLASTIC"/>
    <property type="match status" value="1"/>
</dbReference>
<dbReference type="SMART" id="SM00184">
    <property type="entry name" value="RING"/>
    <property type="match status" value="1"/>
</dbReference>
<dbReference type="InterPro" id="IPR027370">
    <property type="entry name" value="Znf-RING_euk"/>
</dbReference>
<dbReference type="PANTHER" id="PTHR43134">
    <property type="entry name" value="SIGNAL RECOGNITION PARTICLE RECEPTOR SUBUNIT ALPHA"/>
    <property type="match status" value="1"/>
</dbReference>
<name>A0ABQ4WTX8_9ASTR</name>
<gene>
    <name evidence="6" type="ORF">Tco_0629684</name>
</gene>
<feature type="domain" description="RING-type" evidence="5">
    <location>
        <begin position="18"/>
        <end position="44"/>
    </location>
</feature>
<evidence type="ECO:0000256" key="3">
    <source>
        <dbReference type="ARBA" id="ARBA00022833"/>
    </source>
</evidence>
<dbReference type="InterPro" id="IPR001841">
    <property type="entry name" value="Znf_RING"/>
</dbReference>
<keyword evidence="1" id="KW-0479">Metal-binding</keyword>
<evidence type="ECO:0000256" key="1">
    <source>
        <dbReference type="ARBA" id="ARBA00022723"/>
    </source>
</evidence>